<evidence type="ECO:0000313" key="2">
    <source>
        <dbReference type="EMBL" id="KAG5599940.1"/>
    </source>
</evidence>
<comment type="caution">
    <text evidence="2">The sequence shown here is derived from an EMBL/GenBank/DDBJ whole genome shotgun (WGS) entry which is preliminary data.</text>
</comment>
<name>A0A9J5YLB8_SOLCO</name>
<gene>
    <name evidence="2" type="ORF">H5410_031310</name>
</gene>
<reference evidence="2 3" key="1">
    <citation type="submission" date="2020-09" db="EMBL/GenBank/DDBJ databases">
        <title>De no assembly of potato wild relative species, Solanum commersonii.</title>
        <authorList>
            <person name="Cho K."/>
        </authorList>
    </citation>
    <scope>NUCLEOTIDE SEQUENCE [LARGE SCALE GENOMIC DNA]</scope>
    <source>
        <strain evidence="2">LZ3.2</strain>
        <tissue evidence="2">Leaf</tissue>
    </source>
</reference>
<dbReference type="EMBL" id="JACXVP010000006">
    <property type="protein sequence ID" value="KAG5599940.1"/>
    <property type="molecule type" value="Genomic_DNA"/>
</dbReference>
<keyword evidence="3" id="KW-1185">Reference proteome</keyword>
<feature type="region of interest" description="Disordered" evidence="1">
    <location>
        <begin position="51"/>
        <end position="70"/>
    </location>
</feature>
<proteinExistence type="predicted"/>
<feature type="region of interest" description="Disordered" evidence="1">
    <location>
        <begin position="184"/>
        <end position="212"/>
    </location>
</feature>
<dbReference type="AlphaFoldDB" id="A0A9J5YLB8"/>
<protein>
    <submittedName>
        <fullName evidence="2">Uncharacterized protein</fullName>
    </submittedName>
</protein>
<sequence>MSVIIPNFEYRRATATRPLSSPIASTSRAKRQAPSSRRLLYSPLLSPFQLTNPAQPHPSLTPDPSPTGAVTTSRATILIGAPPRSAAITTGHSSSVWVAVAANSDSSYKQRVYTSKLTAVVTDLEGLEGIGLSRQAETLEGLQIGAMLDQIVKLTAALAESERKRVAEQQTMSETVQQIKEQVMNLARRPTTSAPDNTDDESDENDYVDLTP</sequence>
<feature type="compositionally biased region" description="Polar residues" evidence="1">
    <location>
        <begin position="17"/>
        <end position="27"/>
    </location>
</feature>
<feature type="compositionally biased region" description="Acidic residues" evidence="1">
    <location>
        <begin position="197"/>
        <end position="212"/>
    </location>
</feature>
<dbReference type="Proteomes" id="UP000824120">
    <property type="component" value="Chromosome 6"/>
</dbReference>
<evidence type="ECO:0000313" key="3">
    <source>
        <dbReference type="Proteomes" id="UP000824120"/>
    </source>
</evidence>
<evidence type="ECO:0000256" key="1">
    <source>
        <dbReference type="SAM" id="MobiDB-lite"/>
    </source>
</evidence>
<feature type="region of interest" description="Disordered" evidence="1">
    <location>
        <begin position="17"/>
        <end position="36"/>
    </location>
</feature>
<organism evidence="2 3">
    <name type="scientific">Solanum commersonii</name>
    <name type="common">Commerson's wild potato</name>
    <name type="synonym">Commerson's nightshade</name>
    <dbReference type="NCBI Taxonomy" id="4109"/>
    <lineage>
        <taxon>Eukaryota</taxon>
        <taxon>Viridiplantae</taxon>
        <taxon>Streptophyta</taxon>
        <taxon>Embryophyta</taxon>
        <taxon>Tracheophyta</taxon>
        <taxon>Spermatophyta</taxon>
        <taxon>Magnoliopsida</taxon>
        <taxon>eudicotyledons</taxon>
        <taxon>Gunneridae</taxon>
        <taxon>Pentapetalae</taxon>
        <taxon>asterids</taxon>
        <taxon>lamiids</taxon>
        <taxon>Solanales</taxon>
        <taxon>Solanaceae</taxon>
        <taxon>Solanoideae</taxon>
        <taxon>Solaneae</taxon>
        <taxon>Solanum</taxon>
    </lineage>
</organism>
<accession>A0A9J5YLB8</accession>
<feature type="compositionally biased region" description="Pro residues" evidence="1">
    <location>
        <begin position="55"/>
        <end position="65"/>
    </location>
</feature>